<dbReference type="InterPro" id="IPR018712">
    <property type="entry name" value="Tle1-like_cat"/>
</dbReference>
<dbReference type="Proteomes" id="UP000288730">
    <property type="component" value="Unassembled WGS sequence"/>
</dbReference>
<feature type="domain" description="T6SS Phospholipase effector Tle1-like catalytic" evidence="2">
    <location>
        <begin position="249"/>
        <end position="369"/>
    </location>
</feature>
<dbReference type="EMBL" id="ABKSHZ030000023">
    <property type="protein sequence ID" value="EMM9724577.1"/>
    <property type="molecule type" value="Genomic_DNA"/>
</dbReference>
<evidence type="ECO:0000259" key="2">
    <source>
        <dbReference type="Pfam" id="PF09994"/>
    </source>
</evidence>
<dbReference type="Pfam" id="PF22137">
    <property type="entry name" value="T6SS_Tle1-like_C"/>
    <property type="match status" value="1"/>
</dbReference>
<evidence type="ECO:0000313" key="4">
    <source>
        <dbReference type="EMBL" id="EMM9724577.1"/>
    </source>
</evidence>
<dbReference type="PANTHER" id="PTHR33840">
    <property type="match status" value="1"/>
</dbReference>
<comment type="caution">
    <text evidence="5">The sequence shown here is derived from an EMBL/GenBank/DDBJ whole genome shotgun (WGS) entry which is preliminary data.</text>
</comment>
<reference evidence="4" key="3">
    <citation type="submission" date="2024-02" db="EMBL/GenBank/DDBJ databases">
        <authorList>
            <consortium name="Clinical and Environmental Microbiology Branch: Whole genome sequencing antimicrobial resistance pathogens in the healthcare setting"/>
        </authorList>
    </citation>
    <scope>NUCLEOTIDE SEQUENCE</scope>
    <source>
        <strain evidence="4">2023QG-00028</strain>
    </source>
</reference>
<evidence type="ECO:0000259" key="3">
    <source>
        <dbReference type="Pfam" id="PF22137"/>
    </source>
</evidence>
<dbReference type="RefSeq" id="WP_000095581.1">
    <property type="nucleotide sequence ID" value="NZ_BFIG01000011.1"/>
</dbReference>
<organism evidence="5 7">
    <name type="scientific">Escherichia coli</name>
    <dbReference type="NCBI Taxonomy" id="562"/>
    <lineage>
        <taxon>Bacteria</taxon>
        <taxon>Pseudomonadati</taxon>
        <taxon>Pseudomonadota</taxon>
        <taxon>Gammaproteobacteria</taxon>
        <taxon>Enterobacterales</taxon>
        <taxon>Enterobacteriaceae</taxon>
        <taxon>Escherichia</taxon>
    </lineage>
</organism>
<dbReference type="InterPro" id="IPR054388">
    <property type="entry name" value="Tle1-like_C"/>
</dbReference>
<dbReference type="PANTHER" id="PTHR33840:SF1">
    <property type="entry name" value="TLE1 PHOSPHOLIPASE DOMAIN-CONTAINING PROTEIN"/>
    <property type="match status" value="1"/>
</dbReference>
<dbReference type="AlphaFoldDB" id="A0A366YK18"/>
<evidence type="ECO:0000313" key="7">
    <source>
        <dbReference type="Proteomes" id="UP000288730"/>
    </source>
</evidence>
<protein>
    <submittedName>
        <fullName evidence="5">DUF2235 domain-containing protein</fullName>
    </submittedName>
</protein>
<feature type="region of interest" description="Disordered" evidence="1">
    <location>
        <begin position="494"/>
        <end position="527"/>
    </location>
</feature>
<evidence type="ECO:0000313" key="6">
    <source>
        <dbReference type="EMBL" id="RYL78074.1"/>
    </source>
</evidence>
<dbReference type="Pfam" id="PF09994">
    <property type="entry name" value="T6SS_Tle1-like_cat"/>
    <property type="match status" value="2"/>
</dbReference>
<name>A0A366YK18_ECOLX</name>
<accession>A0A366YK18</accession>
<dbReference type="EMBL" id="SERV01000022">
    <property type="protein sequence ID" value="RYL78074.1"/>
    <property type="molecule type" value="Genomic_DNA"/>
</dbReference>
<gene>
    <name evidence="5" type="ORF">EPS76_05630</name>
    <name evidence="6" type="ORF">EWK56_24465</name>
    <name evidence="4" type="ORF">PWL68_004792</name>
</gene>
<evidence type="ECO:0000313" key="5">
    <source>
        <dbReference type="EMBL" id="RXD17362.1"/>
    </source>
</evidence>
<proteinExistence type="predicted"/>
<evidence type="ECO:0000313" key="8">
    <source>
        <dbReference type="Proteomes" id="UP000291778"/>
    </source>
</evidence>
<reference evidence="5 7" key="1">
    <citation type="submission" date="2019-01" db="EMBL/GenBank/DDBJ databases">
        <title>Genomic analysis of febrile catheter-associated UTI E. coli isolates.</title>
        <authorList>
            <person name="Potter R."/>
            <person name="Zou Z."/>
            <person name="Henderson J."/>
            <person name="Dantas G."/>
        </authorList>
    </citation>
    <scope>NUCLEOTIDE SEQUENCE [LARGE SCALE GENOMIC DNA]</scope>
    <source>
        <strain evidence="5 7">29_CAASB</strain>
    </source>
</reference>
<feature type="domain" description="T6SS Phospholipase effector Tle1-like catalytic" evidence="2">
    <location>
        <begin position="68"/>
        <end position="235"/>
    </location>
</feature>
<sequence length="697" mass="78087">MSSKISGLAFPCYAPPVFPEDGRLILSEAQVNANYLKQINKTEEHKTNCSKQAGFRIGFTCNQSLHISLFFDGTNNNEYNDTPGHPTNIAKLFHTTYQNAEEQGYFNYYIPGVGTPFPKIGEMDYSNSGLEFATGGEDLINWALLRLVDALSYSIDPSHKRLDDNVAKEHIPLMRAPWPMTGEVNRRNVINPYLEKLQGLLEQASPRLLNVKLFIYGFSRGAAEARTFVNWLTQLACPQEQQVMLAGLAVSIEFLGLLDTVASVGAAHVLPGAAGHMGWADSTQQLPDERQFPGLIKCCRHFVAAHEQRLCFPLDSIRRPDGNYPLNAEEIIYPGMHSDVGGGYPVRDQGKSCGDSGDILSQIALHDMYLAAFDSGAPLAVYSKFVTPLIKGVSPLRIMSPSSVKEFTIANSLTKRFNIWRQTLLNTTLQGTEEMIDTREGYHPYQLAQVLESAISDQIGWITAWRIGRYANNSLLVQPFYIKAPQLDKDGLDKEAQAREEQMENIEKERVNKQKGNGTLDESNQGIPILDPTNAQYQLREAAREFQSDYKGWTRDINGSVTERAIQILVDVIPKYPVYLINGDDEAKEYQQIKAMGDGLYPQFFIDSLGTGTRTQPCAELLALYDDQVHDSRAWFMQSSLGGREPWGGYFRYRMIYFGDEANKELKLISADGEVVGDQPTSNRVIYWMESKTVSRG</sequence>
<feature type="compositionally biased region" description="Polar residues" evidence="1">
    <location>
        <begin position="514"/>
        <end position="526"/>
    </location>
</feature>
<feature type="domain" description="T6SS Phospholipase effector Tle1-like C-terminal" evidence="3">
    <location>
        <begin position="413"/>
        <end position="679"/>
    </location>
</feature>
<reference evidence="6 8" key="2">
    <citation type="submission" date="2019-02" db="EMBL/GenBank/DDBJ databases">
        <authorList>
            <person name="Slukin P."/>
            <person name="Fursova N."/>
            <person name="Ermolenko Z."/>
            <person name="Mayskaya N."/>
            <person name="Kislichkina A."/>
            <person name="Mukhina T."/>
            <person name="Sizova A."/>
            <person name="Bogun A."/>
        </authorList>
    </citation>
    <scope>NUCLEOTIDE SEQUENCE [LARGE SCALE GENOMIC DNA]</scope>
    <source>
        <strain evidence="6">SCPM-O-B-8431</strain>
        <strain evidence="8">SCPM-O-B-8431(U15)</strain>
    </source>
</reference>
<dbReference type="EMBL" id="SCJN01000026">
    <property type="protein sequence ID" value="RXD17362.1"/>
    <property type="molecule type" value="Genomic_DNA"/>
</dbReference>
<feature type="compositionally biased region" description="Basic and acidic residues" evidence="1">
    <location>
        <begin position="494"/>
        <end position="512"/>
    </location>
</feature>
<evidence type="ECO:0000256" key="1">
    <source>
        <dbReference type="SAM" id="MobiDB-lite"/>
    </source>
</evidence>
<dbReference type="Proteomes" id="UP000291778">
    <property type="component" value="Unassembled WGS sequence"/>
</dbReference>